<dbReference type="SUPFAM" id="SSF46785">
    <property type="entry name" value="Winged helix' DNA-binding domain"/>
    <property type="match status" value="1"/>
</dbReference>
<reference evidence="8" key="1">
    <citation type="journal article" date="2019" name="Int. J. Syst. Evol. Microbiol.">
        <title>The Global Catalogue of Microorganisms (GCM) 10K type strain sequencing project: providing services to taxonomists for standard genome sequencing and annotation.</title>
        <authorList>
            <consortium name="The Broad Institute Genomics Platform"/>
            <consortium name="The Broad Institute Genome Sequencing Center for Infectious Disease"/>
            <person name="Wu L."/>
            <person name="Ma J."/>
        </authorList>
    </citation>
    <scope>NUCLEOTIDE SEQUENCE [LARGE SCALE GENOMIC DNA]</scope>
    <source>
        <strain evidence="8">JCM 31319</strain>
    </source>
</reference>
<keyword evidence="4" id="KW-0238">DNA-binding</keyword>
<dbReference type="Proteomes" id="UP001597094">
    <property type="component" value="Unassembled WGS sequence"/>
</dbReference>
<evidence type="ECO:0000256" key="1">
    <source>
        <dbReference type="ARBA" id="ARBA00004496"/>
    </source>
</evidence>
<dbReference type="InterPro" id="IPR039422">
    <property type="entry name" value="MarR/SlyA-like"/>
</dbReference>
<dbReference type="InterPro" id="IPR036390">
    <property type="entry name" value="WH_DNA-bd_sf"/>
</dbReference>
<evidence type="ECO:0000256" key="3">
    <source>
        <dbReference type="ARBA" id="ARBA00023015"/>
    </source>
</evidence>
<dbReference type="InterPro" id="IPR055166">
    <property type="entry name" value="Transc_reg_Sar_Rot_HTH"/>
</dbReference>
<accession>A0ABW3SZX5</accession>
<dbReference type="EMBL" id="JBHTLD010000527">
    <property type="protein sequence ID" value="MFD1188915.1"/>
    <property type="molecule type" value="Genomic_DNA"/>
</dbReference>
<dbReference type="InterPro" id="IPR036388">
    <property type="entry name" value="WH-like_DNA-bd_sf"/>
</dbReference>
<feature type="domain" description="HTH marR-type" evidence="6">
    <location>
        <begin position="49"/>
        <end position="179"/>
    </location>
</feature>
<dbReference type="InterPro" id="IPR000835">
    <property type="entry name" value="HTH_MarR-typ"/>
</dbReference>
<evidence type="ECO:0000256" key="5">
    <source>
        <dbReference type="ARBA" id="ARBA00023163"/>
    </source>
</evidence>
<organism evidence="7 8">
    <name type="scientific">Pontibacter rugosus</name>
    <dbReference type="NCBI Taxonomy" id="1745966"/>
    <lineage>
        <taxon>Bacteria</taxon>
        <taxon>Pseudomonadati</taxon>
        <taxon>Bacteroidota</taxon>
        <taxon>Cytophagia</taxon>
        <taxon>Cytophagales</taxon>
        <taxon>Hymenobacteraceae</taxon>
        <taxon>Pontibacter</taxon>
    </lineage>
</organism>
<keyword evidence="3" id="KW-0805">Transcription regulation</keyword>
<proteinExistence type="predicted"/>
<keyword evidence="5" id="KW-0804">Transcription</keyword>
<comment type="caution">
    <text evidence="7">The sequence shown here is derived from an EMBL/GenBank/DDBJ whole genome shotgun (WGS) entry which is preliminary data.</text>
</comment>
<evidence type="ECO:0000259" key="6">
    <source>
        <dbReference type="PROSITE" id="PS50995"/>
    </source>
</evidence>
<protein>
    <submittedName>
        <fullName evidence="7">MarR family winged helix-turn-helix transcriptional regulator</fullName>
    </submittedName>
</protein>
<evidence type="ECO:0000256" key="4">
    <source>
        <dbReference type="ARBA" id="ARBA00023125"/>
    </source>
</evidence>
<keyword evidence="8" id="KW-1185">Reference proteome</keyword>
<dbReference type="PANTHER" id="PTHR33164:SF5">
    <property type="entry name" value="ORGANIC HYDROPEROXIDE RESISTANCE TRANSCRIPTIONAL REGULATOR"/>
    <property type="match status" value="1"/>
</dbReference>
<name>A0ABW3SZX5_9BACT</name>
<dbReference type="PRINTS" id="PR00598">
    <property type="entry name" value="HTHMARR"/>
</dbReference>
<dbReference type="Pfam" id="PF22381">
    <property type="entry name" value="Staph_reg_Sar_Rot"/>
    <property type="match status" value="1"/>
</dbReference>
<evidence type="ECO:0000313" key="7">
    <source>
        <dbReference type="EMBL" id="MFD1188915.1"/>
    </source>
</evidence>
<evidence type="ECO:0000313" key="8">
    <source>
        <dbReference type="Proteomes" id="UP001597094"/>
    </source>
</evidence>
<sequence>TPLTNCSTQSSTSISKTALAPVYWFKQFNFAQFNFKHYICTYMEQLFLKNQMCFKFYALSRHITSLYKPILAALDLTYPQYLVMLVLWEHELISVKELGQQLMLDSGTLTPLLKRLEQKGLLHRARSQQDERSVNVSLAEQGENMRAQATCIPDQLIQAVSLDAEDVKQLDTILNKMMRQLPV</sequence>
<dbReference type="PANTHER" id="PTHR33164">
    <property type="entry name" value="TRANSCRIPTIONAL REGULATOR, MARR FAMILY"/>
    <property type="match status" value="1"/>
</dbReference>
<dbReference type="PROSITE" id="PS50995">
    <property type="entry name" value="HTH_MARR_2"/>
    <property type="match status" value="1"/>
</dbReference>
<keyword evidence="2" id="KW-0963">Cytoplasm</keyword>
<gene>
    <name evidence="7" type="ORF">ACFQ2O_22300</name>
</gene>
<dbReference type="Gene3D" id="1.10.10.10">
    <property type="entry name" value="Winged helix-like DNA-binding domain superfamily/Winged helix DNA-binding domain"/>
    <property type="match status" value="1"/>
</dbReference>
<feature type="non-terminal residue" evidence="7">
    <location>
        <position position="1"/>
    </location>
</feature>
<dbReference type="RefSeq" id="WP_377533221.1">
    <property type="nucleotide sequence ID" value="NZ_JBHTLD010000527.1"/>
</dbReference>
<evidence type="ECO:0000256" key="2">
    <source>
        <dbReference type="ARBA" id="ARBA00022490"/>
    </source>
</evidence>
<comment type="subcellular location">
    <subcellularLocation>
        <location evidence="1">Cytoplasm</location>
    </subcellularLocation>
</comment>
<dbReference type="SMART" id="SM00347">
    <property type="entry name" value="HTH_MARR"/>
    <property type="match status" value="1"/>
</dbReference>